<evidence type="ECO:0000313" key="1">
    <source>
        <dbReference type="EMBL" id="MCF2564912.1"/>
    </source>
</evidence>
<protein>
    <submittedName>
        <fullName evidence="1">Uncharacterized protein</fullName>
    </submittedName>
</protein>
<dbReference type="EMBL" id="JADYTN010000075">
    <property type="protein sequence ID" value="MCF2564912.1"/>
    <property type="molecule type" value="Genomic_DNA"/>
</dbReference>
<sequence>MAKGNTTYQQTQWILEDYKSIVEDTESYGYDSLDGHMDEILQDIKSDVDSAFKCNIDVSVIINVIDEYEDKRKNSPVVQ</sequence>
<accession>A0ABS9CJH4</accession>
<gene>
    <name evidence="1" type="ORF">I6E12_12495</name>
</gene>
<name>A0ABS9CJH4_9BACT</name>
<dbReference type="RefSeq" id="WP_301638752.1">
    <property type="nucleotide sequence ID" value="NZ_JADYTN010000075.1"/>
</dbReference>
<comment type="caution">
    <text evidence="1">The sequence shown here is derived from an EMBL/GenBank/DDBJ whole genome shotgun (WGS) entry which is preliminary data.</text>
</comment>
<keyword evidence="2" id="KW-1185">Reference proteome</keyword>
<organism evidence="1 2">
    <name type="scientific">Xylanibacter brevis</name>
    <dbReference type="NCBI Taxonomy" id="83231"/>
    <lineage>
        <taxon>Bacteria</taxon>
        <taxon>Pseudomonadati</taxon>
        <taxon>Bacteroidota</taxon>
        <taxon>Bacteroidia</taxon>
        <taxon>Bacteroidales</taxon>
        <taxon>Prevotellaceae</taxon>
        <taxon>Xylanibacter</taxon>
    </lineage>
</organism>
<dbReference type="Proteomes" id="UP001200470">
    <property type="component" value="Unassembled WGS sequence"/>
</dbReference>
<proteinExistence type="predicted"/>
<evidence type="ECO:0000313" key="2">
    <source>
        <dbReference type="Proteomes" id="UP001200470"/>
    </source>
</evidence>
<reference evidence="1 2" key="1">
    <citation type="submission" date="2020-12" db="EMBL/GenBank/DDBJ databases">
        <title>Whole genome sequences of gut porcine anaerobes.</title>
        <authorList>
            <person name="Kubasova T."/>
            <person name="Jahodarova E."/>
            <person name="Rychlik I."/>
        </authorList>
    </citation>
    <scope>NUCLEOTIDE SEQUENCE [LARGE SCALE GENOMIC DNA]</scope>
    <source>
        <strain evidence="1 2">An925</strain>
    </source>
</reference>